<dbReference type="GO" id="GO:0060090">
    <property type="term" value="F:molecular adaptor activity"/>
    <property type="evidence" value="ECO:0007669"/>
    <property type="project" value="TreeGrafter"/>
</dbReference>
<evidence type="ECO:0000256" key="2">
    <source>
        <dbReference type="ARBA" id="ARBA00022803"/>
    </source>
</evidence>
<feature type="region of interest" description="Disordered" evidence="4">
    <location>
        <begin position="1"/>
        <end position="24"/>
    </location>
</feature>
<evidence type="ECO:0000313" key="5">
    <source>
        <dbReference type="EMBL" id="RAK30024.1"/>
    </source>
</evidence>
<keyword evidence="2 3" id="KW-0802">TPR repeat</keyword>
<keyword evidence="6" id="KW-1185">Reference proteome</keyword>
<dbReference type="PANTHER" id="PTHR45831:SF2">
    <property type="entry name" value="LD24721P"/>
    <property type="match status" value="1"/>
</dbReference>
<evidence type="ECO:0000256" key="1">
    <source>
        <dbReference type="ARBA" id="ARBA00022737"/>
    </source>
</evidence>
<dbReference type="Gene3D" id="1.25.40.10">
    <property type="entry name" value="Tetratricopeptide repeat domain"/>
    <property type="match status" value="1"/>
</dbReference>
<dbReference type="GO" id="GO:0072380">
    <property type="term" value="C:TRC complex"/>
    <property type="evidence" value="ECO:0007669"/>
    <property type="project" value="TreeGrafter"/>
</dbReference>
<name>A0A364JVU9_9HYPH</name>
<evidence type="ECO:0000256" key="3">
    <source>
        <dbReference type="PROSITE-ProRule" id="PRU00339"/>
    </source>
</evidence>
<sequence>MLAIAATPVNAQTKSPSSSEFKAPLTAVYRDRDIAQGANDRADQSSQEPTSDERLDLLFSELKRTRNEAKAKRIAVQINRIWSHSGSATIDLLMQWANAAMLERRYTAALDFLNESIGLDPDYAEAWNRRAAVYFLLNDYARSMYDINKTLELEPRHYGALAGMAEILRARGFKEQAMKAYEKVLQINPMMRDAQKSFIELTEELTDTRT</sequence>
<protein>
    <submittedName>
        <fullName evidence="5">Tetratricopeptide repeat protein</fullName>
    </submittedName>
</protein>
<dbReference type="PROSITE" id="PS50005">
    <property type="entry name" value="TPR"/>
    <property type="match status" value="1"/>
</dbReference>
<dbReference type="Proteomes" id="UP000249453">
    <property type="component" value="Unassembled WGS sequence"/>
</dbReference>
<dbReference type="GO" id="GO:0016020">
    <property type="term" value="C:membrane"/>
    <property type="evidence" value="ECO:0007669"/>
    <property type="project" value="TreeGrafter"/>
</dbReference>
<proteinExistence type="predicted"/>
<dbReference type="EMBL" id="QLMK01000004">
    <property type="protein sequence ID" value="RAK30024.1"/>
    <property type="molecule type" value="Genomic_DNA"/>
</dbReference>
<dbReference type="InterPro" id="IPR047150">
    <property type="entry name" value="SGT"/>
</dbReference>
<comment type="caution">
    <text evidence="5">The sequence shown here is derived from an EMBL/GenBank/DDBJ whole genome shotgun (WGS) entry which is preliminary data.</text>
</comment>
<dbReference type="AlphaFoldDB" id="A0A364JVU9"/>
<dbReference type="InterPro" id="IPR019734">
    <property type="entry name" value="TPR_rpt"/>
</dbReference>
<organism evidence="5 6">
    <name type="scientific">Falsochrobactrum ovis</name>
    <dbReference type="NCBI Taxonomy" id="1293442"/>
    <lineage>
        <taxon>Bacteria</taxon>
        <taxon>Pseudomonadati</taxon>
        <taxon>Pseudomonadota</taxon>
        <taxon>Alphaproteobacteria</taxon>
        <taxon>Hyphomicrobiales</taxon>
        <taxon>Brucellaceae</taxon>
        <taxon>Falsochrobactrum</taxon>
    </lineage>
</organism>
<dbReference type="SUPFAM" id="SSF48452">
    <property type="entry name" value="TPR-like"/>
    <property type="match status" value="1"/>
</dbReference>
<reference evidence="5 6" key="1">
    <citation type="submission" date="2018-06" db="EMBL/GenBank/DDBJ databases">
        <title>Genomic Encyclopedia of Type Strains, Phase IV (KMG-IV): sequencing the most valuable type-strain genomes for metagenomic binning, comparative biology and taxonomic classification.</title>
        <authorList>
            <person name="Goeker M."/>
        </authorList>
    </citation>
    <scope>NUCLEOTIDE SEQUENCE [LARGE SCALE GENOMIC DNA]</scope>
    <source>
        <strain evidence="5 6">DSM 26720</strain>
    </source>
</reference>
<dbReference type="GO" id="GO:0006620">
    <property type="term" value="P:post-translational protein targeting to endoplasmic reticulum membrane"/>
    <property type="evidence" value="ECO:0007669"/>
    <property type="project" value="TreeGrafter"/>
</dbReference>
<dbReference type="PANTHER" id="PTHR45831">
    <property type="entry name" value="LD24721P"/>
    <property type="match status" value="1"/>
</dbReference>
<evidence type="ECO:0000313" key="6">
    <source>
        <dbReference type="Proteomes" id="UP000249453"/>
    </source>
</evidence>
<evidence type="ECO:0000256" key="4">
    <source>
        <dbReference type="SAM" id="MobiDB-lite"/>
    </source>
</evidence>
<gene>
    <name evidence="5" type="ORF">C7374_10483</name>
</gene>
<dbReference type="InterPro" id="IPR011990">
    <property type="entry name" value="TPR-like_helical_dom_sf"/>
</dbReference>
<keyword evidence="1" id="KW-0677">Repeat</keyword>
<accession>A0A364JVU9</accession>
<dbReference type="Pfam" id="PF13181">
    <property type="entry name" value="TPR_8"/>
    <property type="match status" value="1"/>
</dbReference>
<dbReference type="SMART" id="SM00028">
    <property type="entry name" value="TPR"/>
    <property type="match status" value="3"/>
</dbReference>
<feature type="compositionally biased region" description="Polar residues" evidence="4">
    <location>
        <begin position="9"/>
        <end position="20"/>
    </location>
</feature>
<feature type="repeat" description="TPR" evidence="3">
    <location>
        <begin position="124"/>
        <end position="157"/>
    </location>
</feature>